<dbReference type="Proteomes" id="UP000076404">
    <property type="component" value="Chromosome"/>
</dbReference>
<organism evidence="1 2">
    <name type="scientific">Gemmatimonas phototrophica</name>
    <dbReference type="NCBI Taxonomy" id="1379270"/>
    <lineage>
        <taxon>Bacteria</taxon>
        <taxon>Pseudomonadati</taxon>
        <taxon>Gemmatimonadota</taxon>
        <taxon>Gemmatimonadia</taxon>
        <taxon>Gemmatimonadales</taxon>
        <taxon>Gemmatimonadaceae</taxon>
        <taxon>Gemmatimonas</taxon>
    </lineage>
</organism>
<keyword evidence="2" id="KW-1185">Reference proteome</keyword>
<reference evidence="1 2" key="1">
    <citation type="journal article" date="2014" name="Proc. Natl. Acad. Sci. U.S.A.">
        <title>Functional type 2 photosynthetic reaction centers found in the rare bacterial phylum Gemmatimonadetes.</title>
        <authorList>
            <person name="Zeng Y."/>
            <person name="Feng F."/>
            <person name="Medova H."/>
            <person name="Dean J."/>
            <person name="Koblizek M."/>
        </authorList>
    </citation>
    <scope>NUCLEOTIDE SEQUENCE [LARGE SCALE GENOMIC DNA]</scope>
    <source>
        <strain evidence="1 2">AP64</strain>
    </source>
</reference>
<dbReference type="KEGG" id="gph:GEMMAAP_01010"/>
<reference evidence="1 2" key="2">
    <citation type="journal article" date="2016" name="Environ. Microbiol. Rep.">
        <title>Metagenomic evidence for the presence of phototrophic Gemmatimonadetes bacteria in diverse environments.</title>
        <authorList>
            <person name="Zeng Y."/>
            <person name="Baumbach J."/>
            <person name="Barbosa E.G."/>
            <person name="Azevedo V."/>
            <person name="Zhang C."/>
            <person name="Koblizek M."/>
        </authorList>
    </citation>
    <scope>NUCLEOTIDE SEQUENCE [LARGE SCALE GENOMIC DNA]</scope>
    <source>
        <strain evidence="1 2">AP64</strain>
    </source>
</reference>
<dbReference type="OrthoDB" id="284878at2"/>
<accession>A0A143BGT2</accession>
<dbReference type="STRING" id="1379270.GEMMAAP_01010"/>
<dbReference type="SUPFAM" id="SSF81301">
    <property type="entry name" value="Nucleotidyltransferase"/>
    <property type="match status" value="1"/>
</dbReference>
<dbReference type="InterPro" id="IPR043519">
    <property type="entry name" value="NT_sf"/>
</dbReference>
<dbReference type="EMBL" id="CP011454">
    <property type="protein sequence ID" value="AMW03803.1"/>
    <property type="molecule type" value="Genomic_DNA"/>
</dbReference>
<dbReference type="RefSeq" id="WP_026849076.1">
    <property type="nucleotide sequence ID" value="NZ_CP011454.1"/>
</dbReference>
<dbReference type="eggNOG" id="ENOG5033CHR">
    <property type="taxonomic scope" value="Bacteria"/>
</dbReference>
<sequence length="162" mass="17517">MTQLEQLLRALHEARVEFIVVGGVAARAHGSSRLTDDLDISYARSPANLARLVEALGPLNPYLRGAPPGLPFEWSVATLRAGLNFTLTTSAGAIDLLGEITGGGHYEELLAHTLPITIFGCDLQLLDLPWLVRVKRAAGRPKDLEVIAELEALQEEIDAQDT</sequence>
<gene>
    <name evidence="1" type="ORF">GEMMAAP_01010</name>
</gene>
<protein>
    <submittedName>
        <fullName evidence="1">Uncharacterized protein</fullName>
    </submittedName>
</protein>
<evidence type="ECO:0000313" key="2">
    <source>
        <dbReference type="Proteomes" id="UP000076404"/>
    </source>
</evidence>
<proteinExistence type="predicted"/>
<dbReference type="AlphaFoldDB" id="A0A143BGT2"/>
<name>A0A143BGT2_9BACT</name>
<dbReference type="Gene3D" id="3.30.460.40">
    <property type="match status" value="1"/>
</dbReference>
<evidence type="ECO:0000313" key="1">
    <source>
        <dbReference type="EMBL" id="AMW03803.1"/>
    </source>
</evidence>